<evidence type="ECO:0000256" key="1">
    <source>
        <dbReference type="SAM" id="MobiDB-lite"/>
    </source>
</evidence>
<accession>A0A6J7IIA0</accession>
<gene>
    <name evidence="2" type="ORF">UFOPK3733_00658</name>
</gene>
<proteinExistence type="predicted"/>
<organism evidence="2">
    <name type="scientific">freshwater metagenome</name>
    <dbReference type="NCBI Taxonomy" id="449393"/>
    <lineage>
        <taxon>unclassified sequences</taxon>
        <taxon>metagenomes</taxon>
        <taxon>ecological metagenomes</taxon>
    </lineage>
</organism>
<dbReference type="EMBL" id="CAFBNC010000022">
    <property type="protein sequence ID" value="CAB4930819.1"/>
    <property type="molecule type" value="Genomic_DNA"/>
</dbReference>
<name>A0A6J7IIA0_9ZZZZ</name>
<protein>
    <submittedName>
        <fullName evidence="2">Unannotated protein</fullName>
    </submittedName>
</protein>
<dbReference type="AlphaFoldDB" id="A0A6J7IIA0"/>
<feature type="region of interest" description="Disordered" evidence="1">
    <location>
        <begin position="28"/>
        <end position="48"/>
    </location>
</feature>
<sequence>MEMRGAGAGESGDDDRALDLDVVDLGMTSQQIGQKEPVLQQTRAQPGG</sequence>
<reference evidence="2" key="1">
    <citation type="submission" date="2020-05" db="EMBL/GenBank/DDBJ databases">
        <authorList>
            <person name="Chiriac C."/>
            <person name="Salcher M."/>
            <person name="Ghai R."/>
            <person name="Kavagutti S V."/>
        </authorList>
    </citation>
    <scope>NUCLEOTIDE SEQUENCE</scope>
</reference>
<evidence type="ECO:0000313" key="2">
    <source>
        <dbReference type="EMBL" id="CAB4930819.1"/>
    </source>
</evidence>